<reference evidence="2" key="2">
    <citation type="journal article" date="2015" name="Fish Shellfish Immunol.">
        <title>Early steps in the European eel (Anguilla anguilla)-Vibrio vulnificus interaction in the gills: Role of the RtxA13 toxin.</title>
        <authorList>
            <person name="Callol A."/>
            <person name="Pajuelo D."/>
            <person name="Ebbesson L."/>
            <person name="Teles M."/>
            <person name="MacKenzie S."/>
            <person name="Amaro C."/>
        </authorList>
    </citation>
    <scope>NUCLEOTIDE SEQUENCE</scope>
</reference>
<keyword evidence="1" id="KW-0732">Signal</keyword>
<evidence type="ECO:0000313" key="2">
    <source>
        <dbReference type="EMBL" id="JAH76880.1"/>
    </source>
</evidence>
<sequence>MTLIVWAVFCSLPLSDSFSRTYRPRTELVHTGQAATVSPLPALRRHAGMSVHSCIFQGENRL</sequence>
<evidence type="ECO:0000256" key="1">
    <source>
        <dbReference type="SAM" id="SignalP"/>
    </source>
</evidence>
<name>A0A0E9VHJ2_ANGAN</name>
<feature type="chain" id="PRO_5002433937" evidence="1">
    <location>
        <begin position="18"/>
        <end position="62"/>
    </location>
</feature>
<accession>A0A0E9VHJ2</accession>
<reference evidence="2" key="1">
    <citation type="submission" date="2014-11" db="EMBL/GenBank/DDBJ databases">
        <authorList>
            <person name="Amaro Gonzalez C."/>
        </authorList>
    </citation>
    <scope>NUCLEOTIDE SEQUENCE</scope>
</reference>
<dbReference type="AlphaFoldDB" id="A0A0E9VHJ2"/>
<dbReference type="EMBL" id="GBXM01031697">
    <property type="protein sequence ID" value="JAH76880.1"/>
    <property type="molecule type" value="Transcribed_RNA"/>
</dbReference>
<organism evidence="2">
    <name type="scientific">Anguilla anguilla</name>
    <name type="common">European freshwater eel</name>
    <name type="synonym">Muraena anguilla</name>
    <dbReference type="NCBI Taxonomy" id="7936"/>
    <lineage>
        <taxon>Eukaryota</taxon>
        <taxon>Metazoa</taxon>
        <taxon>Chordata</taxon>
        <taxon>Craniata</taxon>
        <taxon>Vertebrata</taxon>
        <taxon>Euteleostomi</taxon>
        <taxon>Actinopterygii</taxon>
        <taxon>Neopterygii</taxon>
        <taxon>Teleostei</taxon>
        <taxon>Anguilliformes</taxon>
        <taxon>Anguillidae</taxon>
        <taxon>Anguilla</taxon>
    </lineage>
</organism>
<protein>
    <submittedName>
        <fullName evidence="2">Uncharacterized protein</fullName>
    </submittedName>
</protein>
<proteinExistence type="predicted"/>
<feature type="signal peptide" evidence="1">
    <location>
        <begin position="1"/>
        <end position="17"/>
    </location>
</feature>